<keyword evidence="3" id="KW-0720">Serine protease</keyword>
<proteinExistence type="predicted"/>
<sequence length="226" mass="25458">MDTSSSSVNYLEHAQFTVTITHPNRGSLAIDMTSPQGTEAMLLSARNQDRSKDGFKDWTFMSVHTWGENPIGLWSIYIRDVQTSLGRADNSGILVEWKLTVRGTTEKPNHQPDGGRVYGADYNSVKDDRGASVEESEPEPELTGNLNNGIMGIYNTAQQSDSYIDDFSHDNDDDSLENEVYQTDDPDNLNIFETYQLLQNLKVEAAMKEFEKAEMLQYLLKKGRDS</sequence>
<name>A0ABM0MGW0_SACKO</name>
<evidence type="ECO:0000256" key="3">
    <source>
        <dbReference type="ARBA" id="ARBA00022825"/>
    </source>
</evidence>
<reference evidence="6" key="1">
    <citation type="submission" date="2025-08" db="UniProtKB">
        <authorList>
            <consortium name="RefSeq"/>
        </authorList>
    </citation>
    <scope>IDENTIFICATION</scope>
    <source>
        <tissue evidence="6">Testes</tissue>
    </source>
</reference>
<evidence type="ECO:0000313" key="6">
    <source>
        <dbReference type="RefSeq" id="XP_006819251.1"/>
    </source>
</evidence>
<dbReference type="RefSeq" id="XP_006819251.1">
    <property type="nucleotide sequence ID" value="XM_006819188.1"/>
</dbReference>
<protein>
    <submittedName>
        <fullName evidence="6">Neuroendocrine convertase 1-like</fullName>
    </submittedName>
</protein>
<dbReference type="PANTHER" id="PTHR42884:SF14">
    <property type="entry name" value="NEUROENDOCRINE CONVERTASE 1"/>
    <property type="match status" value="1"/>
</dbReference>
<dbReference type="InterPro" id="IPR008979">
    <property type="entry name" value="Galactose-bd-like_sf"/>
</dbReference>
<organism evidence="5 6">
    <name type="scientific">Saccoglossus kowalevskii</name>
    <name type="common">Acorn worm</name>
    <dbReference type="NCBI Taxonomy" id="10224"/>
    <lineage>
        <taxon>Eukaryota</taxon>
        <taxon>Metazoa</taxon>
        <taxon>Hemichordata</taxon>
        <taxon>Enteropneusta</taxon>
        <taxon>Harrimaniidae</taxon>
        <taxon>Saccoglossus</taxon>
    </lineage>
</organism>
<accession>A0ABM0MGW0</accession>
<evidence type="ECO:0000259" key="4">
    <source>
        <dbReference type="PROSITE" id="PS51829"/>
    </source>
</evidence>
<feature type="domain" description="P/Homo B" evidence="4">
    <location>
        <begin position="1"/>
        <end position="107"/>
    </location>
</feature>
<dbReference type="Proteomes" id="UP000694865">
    <property type="component" value="Unplaced"/>
</dbReference>
<evidence type="ECO:0000256" key="2">
    <source>
        <dbReference type="ARBA" id="ARBA00022801"/>
    </source>
</evidence>
<dbReference type="InterPro" id="IPR002884">
    <property type="entry name" value="P_dom"/>
</dbReference>
<dbReference type="PROSITE" id="PS51829">
    <property type="entry name" value="P_HOMO_B"/>
    <property type="match status" value="1"/>
</dbReference>
<dbReference type="PANTHER" id="PTHR42884">
    <property type="entry name" value="PROPROTEIN CONVERTASE SUBTILISIN/KEXIN-RELATED"/>
    <property type="match status" value="1"/>
</dbReference>
<keyword evidence="1" id="KW-0645">Protease</keyword>
<gene>
    <name evidence="6" type="primary">LOC102802748</name>
</gene>
<dbReference type="GeneID" id="102802748"/>
<dbReference type="Gene3D" id="2.60.120.260">
    <property type="entry name" value="Galactose-binding domain-like"/>
    <property type="match status" value="1"/>
</dbReference>
<evidence type="ECO:0000256" key="1">
    <source>
        <dbReference type="ARBA" id="ARBA00022670"/>
    </source>
</evidence>
<keyword evidence="5" id="KW-1185">Reference proteome</keyword>
<keyword evidence="2" id="KW-0378">Hydrolase</keyword>
<evidence type="ECO:0000313" key="5">
    <source>
        <dbReference type="Proteomes" id="UP000694865"/>
    </source>
</evidence>
<dbReference type="Pfam" id="PF01483">
    <property type="entry name" value="P_proprotein"/>
    <property type="match status" value="1"/>
</dbReference>
<dbReference type="SUPFAM" id="SSF49785">
    <property type="entry name" value="Galactose-binding domain-like"/>
    <property type="match status" value="1"/>
</dbReference>